<dbReference type="OrthoDB" id="9778880at2"/>
<evidence type="ECO:0000256" key="5">
    <source>
        <dbReference type="PIRNR" id="PIRNR001365"/>
    </source>
</evidence>
<evidence type="ECO:0000256" key="2">
    <source>
        <dbReference type="ARBA" id="ARBA00022490"/>
    </source>
</evidence>
<feature type="active site" description="Schiff-base intermediate with substrate" evidence="6">
    <location>
        <position position="166"/>
    </location>
</feature>
<feature type="active site" description="Proton donor/acceptor" evidence="6">
    <location>
        <position position="136"/>
    </location>
</feature>
<dbReference type="PIRSF" id="PIRSF001365">
    <property type="entry name" value="DHDPS"/>
    <property type="match status" value="1"/>
</dbReference>
<sequence>MKTEGLIAATFGTFREDGSLNLQVIPELVDKLVREGISGVFVCGTNGEGPNLTVEERMQVAEAYIAAADKRIKVWVHVGHTSISECRKLAAHAAQAGADAISSVAAFYFKPANVQQLVNSMAAIASAAPSLPFYYYHLPVLTGVAMDMVEFLRLGEDAIPNLAGIKYTAHTQHEFQACLNYKNGKFDVLYGYDEMLLGALMVGAKGAIGSTYTFAAPLYLRMMEAFKEKKLEEARDLQLQSVEMIRRFVKYSPIPAQRAITKMLGYDLGSCRLPLVSLTEKEYAHLQEMLNEIRFFDTLEKCTINNPQPAVH</sequence>
<organism evidence="8 9">
    <name type="scientific">Pseudobacter ginsenosidimutans</name>
    <dbReference type="NCBI Taxonomy" id="661488"/>
    <lineage>
        <taxon>Bacteria</taxon>
        <taxon>Pseudomonadati</taxon>
        <taxon>Bacteroidota</taxon>
        <taxon>Chitinophagia</taxon>
        <taxon>Chitinophagales</taxon>
        <taxon>Chitinophagaceae</taxon>
        <taxon>Pseudobacter</taxon>
    </lineage>
</organism>
<evidence type="ECO:0000256" key="1">
    <source>
        <dbReference type="ARBA" id="ARBA00004496"/>
    </source>
</evidence>
<dbReference type="AlphaFoldDB" id="A0A4Q7MBV8"/>
<comment type="caution">
    <text evidence="8">The sequence shown here is derived from an EMBL/GenBank/DDBJ whole genome shotgun (WGS) entry which is preliminary data.</text>
</comment>
<dbReference type="PANTHER" id="PTHR12128:SF21">
    <property type="entry name" value="N-ACETYLNEURAMINATE LYASE"/>
    <property type="match status" value="1"/>
</dbReference>
<dbReference type="SMART" id="SM01130">
    <property type="entry name" value="DHDPS"/>
    <property type="match status" value="1"/>
</dbReference>
<dbReference type="Proteomes" id="UP000293874">
    <property type="component" value="Unassembled WGS sequence"/>
</dbReference>
<evidence type="ECO:0000256" key="4">
    <source>
        <dbReference type="ARBA" id="ARBA00023277"/>
    </source>
</evidence>
<evidence type="ECO:0000313" key="8">
    <source>
        <dbReference type="EMBL" id="RZS65516.1"/>
    </source>
</evidence>
<keyword evidence="9" id="KW-1185">Reference proteome</keyword>
<name>A0A4Q7MBV8_9BACT</name>
<dbReference type="GO" id="GO:0016829">
    <property type="term" value="F:lyase activity"/>
    <property type="evidence" value="ECO:0007669"/>
    <property type="project" value="UniProtKB-KW"/>
</dbReference>
<keyword evidence="4" id="KW-0119">Carbohydrate metabolism</keyword>
<dbReference type="PANTHER" id="PTHR12128">
    <property type="entry name" value="DIHYDRODIPICOLINATE SYNTHASE"/>
    <property type="match status" value="1"/>
</dbReference>
<dbReference type="Pfam" id="PF00701">
    <property type="entry name" value="DHDPS"/>
    <property type="match status" value="1"/>
</dbReference>
<evidence type="ECO:0000256" key="7">
    <source>
        <dbReference type="PIRSR" id="PIRSR001365-2"/>
    </source>
</evidence>
<comment type="subcellular location">
    <subcellularLocation>
        <location evidence="1">Cytoplasm</location>
    </subcellularLocation>
</comment>
<evidence type="ECO:0000256" key="6">
    <source>
        <dbReference type="PIRSR" id="PIRSR001365-1"/>
    </source>
</evidence>
<comment type="similarity">
    <text evidence="5">Belongs to the DapA family.</text>
</comment>
<dbReference type="Gene3D" id="3.20.20.70">
    <property type="entry name" value="Aldolase class I"/>
    <property type="match status" value="1"/>
</dbReference>
<feature type="binding site" evidence="7">
    <location>
        <position position="208"/>
    </location>
    <ligand>
        <name>pyruvate</name>
        <dbReference type="ChEBI" id="CHEBI:15361"/>
    </ligand>
</feature>
<gene>
    <name evidence="8" type="ORF">EV199_5690</name>
</gene>
<dbReference type="PRINTS" id="PR00146">
    <property type="entry name" value="DHPICSNTHASE"/>
</dbReference>
<dbReference type="SUPFAM" id="SSF51569">
    <property type="entry name" value="Aldolase"/>
    <property type="match status" value="1"/>
</dbReference>
<keyword evidence="3 5" id="KW-0456">Lyase</keyword>
<protein>
    <submittedName>
        <fullName evidence="8">N-acetylneuraminate lyase</fullName>
    </submittedName>
</protein>
<dbReference type="InterPro" id="IPR013785">
    <property type="entry name" value="Aldolase_TIM"/>
</dbReference>
<evidence type="ECO:0000313" key="9">
    <source>
        <dbReference type="Proteomes" id="UP000293874"/>
    </source>
</evidence>
<reference evidence="8 9" key="1">
    <citation type="submission" date="2019-02" db="EMBL/GenBank/DDBJ databases">
        <title>Genomic Encyclopedia of Type Strains, Phase IV (KMG-IV): sequencing the most valuable type-strain genomes for metagenomic binning, comparative biology and taxonomic classification.</title>
        <authorList>
            <person name="Goeker M."/>
        </authorList>
    </citation>
    <scope>NUCLEOTIDE SEQUENCE [LARGE SCALE GENOMIC DNA]</scope>
    <source>
        <strain evidence="8 9">DSM 18116</strain>
    </source>
</reference>
<keyword evidence="2" id="KW-0963">Cytoplasm</keyword>
<dbReference type="GO" id="GO:0005737">
    <property type="term" value="C:cytoplasm"/>
    <property type="evidence" value="ECO:0007669"/>
    <property type="project" value="UniProtKB-SubCell"/>
</dbReference>
<proteinExistence type="inferred from homology"/>
<accession>A0A4Q7MBV8</accession>
<dbReference type="InterPro" id="IPR002220">
    <property type="entry name" value="DapA-like"/>
</dbReference>
<dbReference type="EMBL" id="SGXA01000005">
    <property type="protein sequence ID" value="RZS65516.1"/>
    <property type="molecule type" value="Genomic_DNA"/>
</dbReference>
<evidence type="ECO:0000256" key="3">
    <source>
        <dbReference type="ARBA" id="ARBA00023239"/>
    </source>
</evidence>
<dbReference type="RefSeq" id="WP_130544176.1">
    <property type="nucleotide sequence ID" value="NZ_CP042431.1"/>
</dbReference>